<sequence>MVNKSDWNEHPDFLPIGPALNQHRDKVESRTAVTEKPLHLLFKLMYLVSIFSRLKITLKNISLRKDEAYT</sequence>
<dbReference type="RefSeq" id="WP_131532180.1">
    <property type="nucleotide sequence ID" value="NZ_SJSO01000015.1"/>
</dbReference>
<name>A0A4R0PUK7_9SPHI</name>
<dbReference type="EMBL" id="SJSO01000015">
    <property type="protein sequence ID" value="TCD24778.1"/>
    <property type="molecule type" value="Genomic_DNA"/>
</dbReference>
<accession>A0A4R0PUK7</accession>
<reference evidence="1 2" key="1">
    <citation type="submission" date="2019-02" db="EMBL/GenBank/DDBJ databases">
        <title>Pedobacter sp. RP-3-21 sp. nov., isolated from Arctic soil.</title>
        <authorList>
            <person name="Dahal R.H."/>
        </authorList>
    </citation>
    <scope>NUCLEOTIDE SEQUENCE [LARGE SCALE GENOMIC DNA]</scope>
    <source>
        <strain evidence="1 2">RP-3-21</strain>
    </source>
</reference>
<organism evidence="1 2">
    <name type="scientific">Pedobacter psychrodurus</name>
    <dbReference type="NCBI Taxonomy" id="2530456"/>
    <lineage>
        <taxon>Bacteria</taxon>
        <taxon>Pseudomonadati</taxon>
        <taxon>Bacteroidota</taxon>
        <taxon>Sphingobacteriia</taxon>
        <taxon>Sphingobacteriales</taxon>
        <taxon>Sphingobacteriaceae</taxon>
        <taxon>Pedobacter</taxon>
    </lineage>
</organism>
<comment type="caution">
    <text evidence="1">The sequence shown here is derived from an EMBL/GenBank/DDBJ whole genome shotgun (WGS) entry which is preliminary data.</text>
</comment>
<keyword evidence="2" id="KW-1185">Reference proteome</keyword>
<dbReference type="Proteomes" id="UP000293925">
    <property type="component" value="Unassembled WGS sequence"/>
</dbReference>
<gene>
    <name evidence="1" type="ORF">EZ456_16980</name>
</gene>
<dbReference type="AlphaFoldDB" id="A0A4R0PUK7"/>
<evidence type="ECO:0000313" key="2">
    <source>
        <dbReference type="Proteomes" id="UP000293925"/>
    </source>
</evidence>
<protein>
    <submittedName>
        <fullName evidence="1">Uncharacterized protein</fullName>
    </submittedName>
</protein>
<evidence type="ECO:0000313" key="1">
    <source>
        <dbReference type="EMBL" id="TCD24778.1"/>
    </source>
</evidence>
<proteinExistence type="predicted"/>